<evidence type="ECO:0000313" key="8">
    <source>
        <dbReference type="EMBL" id="KAK8875628.1"/>
    </source>
</evidence>
<evidence type="ECO:0008006" key="10">
    <source>
        <dbReference type="Google" id="ProtNLM"/>
    </source>
</evidence>
<organism evidence="8 9">
    <name type="scientific">Tritrichomonas musculus</name>
    <dbReference type="NCBI Taxonomy" id="1915356"/>
    <lineage>
        <taxon>Eukaryota</taxon>
        <taxon>Metamonada</taxon>
        <taxon>Parabasalia</taxon>
        <taxon>Tritrichomonadida</taxon>
        <taxon>Tritrichomonadidae</taxon>
        <taxon>Tritrichomonas</taxon>
    </lineage>
</organism>
<dbReference type="PANTHER" id="PTHR43880">
    <property type="entry name" value="ALCOHOL DEHYDROGENASE"/>
    <property type="match status" value="1"/>
</dbReference>
<dbReference type="InterPro" id="IPR013154">
    <property type="entry name" value="ADH-like_N"/>
</dbReference>
<dbReference type="InterPro" id="IPR002328">
    <property type="entry name" value="ADH_Zn_CS"/>
</dbReference>
<dbReference type="SUPFAM" id="SSF50129">
    <property type="entry name" value="GroES-like"/>
    <property type="match status" value="2"/>
</dbReference>
<proteinExistence type="inferred from homology"/>
<accession>A0ABR2JDP0</accession>
<feature type="domain" description="Alcohol dehydrogenase-like C-terminal" evidence="6">
    <location>
        <begin position="195"/>
        <end position="269"/>
    </location>
</feature>
<dbReference type="InterPro" id="IPR011032">
    <property type="entry name" value="GroES-like_sf"/>
</dbReference>
<dbReference type="Pfam" id="PF00107">
    <property type="entry name" value="ADH_zinc_N"/>
    <property type="match status" value="1"/>
</dbReference>
<dbReference type="SUPFAM" id="SSF51735">
    <property type="entry name" value="NAD(P)-binding Rossmann-fold domains"/>
    <property type="match status" value="1"/>
</dbReference>
<evidence type="ECO:0000256" key="4">
    <source>
        <dbReference type="ARBA" id="ARBA00023027"/>
    </source>
</evidence>
<dbReference type="Proteomes" id="UP001470230">
    <property type="component" value="Unassembled WGS sequence"/>
</dbReference>
<dbReference type="Pfam" id="PF08240">
    <property type="entry name" value="ADH_N"/>
    <property type="match status" value="1"/>
</dbReference>
<evidence type="ECO:0000259" key="6">
    <source>
        <dbReference type="Pfam" id="PF00107"/>
    </source>
</evidence>
<keyword evidence="1 5" id="KW-0479">Metal-binding</keyword>
<dbReference type="Gene3D" id="3.40.50.720">
    <property type="entry name" value="NAD(P)-binding Rossmann-like Domain"/>
    <property type="match status" value="1"/>
</dbReference>
<keyword evidence="2 5" id="KW-0862">Zinc</keyword>
<gene>
    <name evidence="8" type="ORF">M9Y10_005798</name>
</gene>
<comment type="cofactor">
    <cofactor evidence="5">
        <name>Zn(2+)</name>
        <dbReference type="ChEBI" id="CHEBI:29105"/>
    </cofactor>
</comment>
<keyword evidence="3" id="KW-0560">Oxidoreductase</keyword>
<dbReference type="InterPro" id="IPR036291">
    <property type="entry name" value="NAD(P)-bd_dom_sf"/>
</dbReference>
<evidence type="ECO:0000256" key="5">
    <source>
        <dbReference type="RuleBase" id="RU361277"/>
    </source>
</evidence>
<protein>
    <recommendedName>
        <fullName evidence="10">Aryl-alcohol dehydrogenase</fullName>
    </recommendedName>
</protein>
<sequence length="352" mass="39072">MQVHAAVVNGPTDKFTFETLNLREPLDDEVLVKITCSGLCGCDLHYMHAKDQTYPIVMGHEGAGIIEKMGKSVSGFKIGDHVIIATNNCGKCKPCQEGRFWDCEHAFDYWYGKQFDRTTPLSTKDGKPVRAFSCHGTFADHAVVRACTLVRVDPSVDLRHVCFLACCPITGAGGVLNYFKAQPGHSLAVIGMGTVGLTGIMAAKIAGLKSIIAIDRHPEKLQLAQKFGATLLINPNEDKDLTALAEFVKKNGQIDYCEDTTGNKELVKKVDLHLSDKTERYDITGDLGNDKWPFACIGNSDKNVFIPQMIEYYREGKFPLNEFLTYYKFDDINKAYDDLVGKKAIRPIITFE</sequence>
<keyword evidence="9" id="KW-1185">Reference proteome</keyword>
<reference evidence="8 9" key="1">
    <citation type="submission" date="2024-04" db="EMBL/GenBank/DDBJ databases">
        <title>Tritrichomonas musculus Genome.</title>
        <authorList>
            <person name="Alves-Ferreira E."/>
            <person name="Grigg M."/>
            <person name="Lorenzi H."/>
            <person name="Galac M."/>
        </authorList>
    </citation>
    <scope>NUCLEOTIDE SEQUENCE [LARGE SCALE GENOMIC DNA]</scope>
    <source>
        <strain evidence="8 9">EAF2021</strain>
    </source>
</reference>
<dbReference type="InterPro" id="IPR013149">
    <property type="entry name" value="ADH-like_C"/>
</dbReference>
<evidence type="ECO:0000313" key="9">
    <source>
        <dbReference type="Proteomes" id="UP001470230"/>
    </source>
</evidence>
<evidence type="ECO:0000256" key="1">
    <source>
        <dbReference type="ARBA" id="ARBA00022723"/>
    </source>
</evidence>
<evidence type="ECO:0000256" key="2">
    <source>
        <dbReference type="ARBA" id="ARBA00022833"/>
    </source>
</evidence>
<dbReference type="PROSITE" id="PS00059">
    <property type="entry name" value="ADH_ZINC"/>
    <property type="match status" value="1"/>
</dbReference>
<dbReference type="PANTHER" id="PTHR43880:SF12">
    <property type="entry name" value="ALCOHOL DEHYDROGENASE CLASS-3"/>
    <property type="match status" value="1"/>
</dbReference>
<name>A0ABR2JDP0_9EUKA</name>
<evidence type="ECO:0000256" key="3">
    <source>
        <dbReference type="ARBA" id="ARBA00023002"/>
    </source>
</evidence>
<evidence type="ECO:0000259" key="7">
    <source>
        <dbReference type="Pfam" id="PF08240"/>
    </source>
</evidence>
<dbReference type="Gene3D" id="3.90.180.10">
    <property type="entry name" value="Medium-chain alcohol dehydrogenases, catalytic domain"/>
    <property type="match status" value="1"/>
</dbReference>
<dbReference type="EMBL" id="JAPFFF010000012">
    <property type="protein sequence ID" value="KAK8875628.1"/>
    <property type="molecule type" value="Genomic_DNA"/>
</dbReference>
<feature type="domain" description="Alcohol dehydrogenase-like N-terminal" evidence="7">
    <location>
        <begin position="27"/>
        <end position="152"/>
    </location>
</feature>
<keyword evidence="4" id="KW-0520">NAD</keyword>
<comment type="similarity">
    <text evidence="5">Belongs to the zinc-containing alcohol dehydrogenase family.</text>
</comment>
<comment type="caution">
    <text evidence="8">The sequence shown here is derived from an EMBL/GenBank/DDBJ whole genome shotgun (WGS) entry which is preliminary data.</text>
</comment>